<dbReference type="InterPro" id="IPR009959">
    <property type="entry name" value="Cyclase_SnoaL-like"/>
</dbReference>
<protein>
    <recommendedName>
        <fullName evidence="3">SnoaL-like domain-containing protein</fullName>
    </recommendedName>
</protein>
<keyword evidence="2" id="KW-1185">Reference proteome</keyword>
<dbReference type="Proteomes" id="UP000199233">
    <property type="component" value="Unassembled WGS sequence"/>
</dbReference>
<name>A0A1H9BB59_9GAMM</name>
<evidence type="ECO:0000313" key="1">
    <source>
        <dbReference type="EMBL" id="SEP85977.1"/>
    </source>
</evidence>
<organism evidence="1 2">
    <name type="scientific">Solimonas aquatica</name>
    <dbReference type="NCBI Taxonomy" id="489703"/>
    <lineage>
        <taxon>Bacteria</taxon>
        <taxon>Pseudomonadati</taxon>
        <taxon>Pseudomonadota</taxon>
        <taxon>Gammaproteobacteria</taxon>
        <taxon>Nevskiales</taxon>
        <taxon>Nevskiaceae</taxon>
        <taxon>Solimonas</taxon>
    </lineage>
</organism>
<dbReference type="SUPFAM" id="SSF54427">
    <property type="entry name" value="NTF2-like"/>
    <property type="match status" value="1"/>
</dbReference>
<reference evidence="1 2" key="1">
    <citation type="submission" date="2016-10" db="EMBL/GenBank/DDBJ databases">
        <authorList>
            <person name="de Groot N.N."/>
        </authorList>
    </citation>
    <scope>NUCLEOTIDE SEQUENCE [LARGE SCALE GENOMIC DNA]</scope>
    <source>
        <strain evidence="1 2">DSM 25927</strain>
    </source>
</reference>
<dbReference type="Gene3D" id="3.10.450.50">
    <property type="match status" value="1"/>
</dbReference>
<dbReference type="Pfam" id="PF07366">
    <property type="entry name" value="SnoaL"/>
    <property type="match status" value="1"/>
</dbReference>
<evidence type="ECO:0000313" key="2">
    <source>
        <dbReference type="Proteomes" id="UP000199233"/>
    </source>
</evidence>
<dbReference type="GO" id="GO:0030638">
    <property type="term" value="P:polyketide metabolic process"/>
    <property type="evidence" value="ECO:0007669"/>
    <property type="project" value="InterPro"/>
</dbReference>
<accession>A0A1H9BB59</accession>
<evidence type="ECO:0008006" key="3">
    <source>
        <dbReference type="Google" id="ProtNLM"/>
    </source>
</evidence>
<dbReference type="AlphaFoldDB" id="A0A1H9BB59"/>
<dbReference type="InterPro" id="IPR032710">
    <property type="entry name" value="NTF2-like_dom_sf"/>
</dbReference>
<sequence>MNFYFVSAWMKAFLSSPEAALTFYADSFDFSDPPRERFIRDDRAALAAAIRAFSNRDPDNGLGLHHLEVVEYVGDQNSGLVVWKWSARHADVIFGMPAGGRFVETTGASFHVYNSGKIVREIIYSDQIHVARQLGYLAARKKPLTRRFRRSPKPPEGA</sequence>
<proteinExistence type="predicted"/>
<dbReference type="EMBL" id="FOFS01000002">
    <property type="protein sequence ID" value="SEP85977.1"/>
    <property type="molecule type" value="Genomic_DNA"/>
</dbReference>
<dbReference type="STRING" id="489703.SAMN04488038_10216"/>
<gene>
    <name evidence="1" type="ORF">SAMN04488038_10216</name>
</gene>